<accession>A0A6P0HHM4</accession>
<dbReference type="Gene3D" id="1.10.510.10">
    <property type="entry name" value="Transferase(Phosphotransferase) domain 1"/>
    <property type="match status" value="1"/>
</dbReference>
<feature type="region of interest" description="Disordered" evidence="2">
    <location>
        <begin position="335"/>
        <end position="382"/>
    </location>
</feature>
<gene>
    <name evidence="5" type="ORF">G3T38_07415</name>
</gene>
<dbReference type="GO" id="GO:0005524">
    <property type="term" value="F:ATP binding"/>
    <property type="evidence" value="ECO:0007669"/>
    <property type="project" value="InterPro"/>
</dbReference>
<dbReference type="GO" id="GO:0004672">
    <property type="term" value="F:protein kinase activity"/>
    <property type="evidence" value="ECO:0007669"/>
    <property type="project" value="InterPro"/>
</dbReference>
<evidence type="ECO:0000313" key="6">
    <source>
        <dbReference type="Proteomes" id="UP000468687"/>
    </source>
</evidence>
<keyword evidence="6" id="KW-1185">Reference proteome</keyword>
<dbReference type="InterPro" id="IPR011009">
    <property type="entry name" value="Kinase-like_dom_sf"/>
</dbReference>
<feature type="domain" description="Protein kinase" evidence="4">
    <location>
        <begin position="15"/>
        <end position="305"/>
    </location>
</feature>
<dbReference type="SUPFAM" id="SSF49785">
    <property type="entry name" value="Galactose-binding domain-like"/>
    <property type="match status" value="1"/>
</dbReference>
<evidence type="ECO:0000313" key="5">
    <source>
        <dbReference type="EMBL" id="NEN78101.1"/>
    </source>
</evidence>
<feature type="compositionally biased region" description="Low complexity" evidence="2">
    <location>
        <begin position="434"/>
        <end position="448"/>
    </location>
</feature>
<dbReference type="AlphaFoldDB" id="A0A6P0HHM4"/>
<feature type="compositionally biased region" description="Low complexity" evidence="2">
    <location>
        <begin position="335"/>
        <end position="375"/>
    </location>
</feature>
<dbReference type="Gene3D" id="3.30.200.20">
    <property type="entry name" value="Phosphorylase Kinase, domain 1"/>
    <property type="match status" value="1"/>
</dbReference>
<comment type="caution">
    <text evidence="5">The sequence shown here is derived from an EMBL/GenBank/DDBJ whole genome shotgun (WGS) entry which is preliminary data.</text>
</comment>
<reference evidence="5 6" key="1">
    <citation type="journal article" date="2014" name="Int. J. Syst. Evol. Microbiol.">
        <title>Nocardioides zeae sp. nov., isolated from the stem of Zea mays.</title>
        <authorList>
            <person name="Glaeser S.P."/>
            <person name="McInroy J.A."/>
            <person name="Busse H.J."/>
            <person name="Kampfer P."/>
        </authorList>
    </citation>
    <scope>NUCLEOTIDE SEQUENCE [LARGE SCALE GENOMIC DNA]</scope>
    <source>
        <strain evidence="5 6">JCM 30728</strain>
    </source>
</reference>
<protein>
    <recommendedName>
        <fullName evidence="4">Protein kinase domain-containing protein</fullName>
    </recommendedName>
</protein>
<evidence type="ECO:0000256" key="1">
    <source>
        <dbReference type="ARBA" id="ARBA00023170"/>
    </source>
</evidence>
<dbReference type="EMBL" id="JAAGXA010000004">
    <property type="protein sequence ID" value="NEN78101.1"/>
    <property type="molecule type" value="Genomic_DNA"/>
</dbReference>
<dbReference type="RefSeq" id="WP_163771506.1">
    <property type="nucleotide sequence ID" value="NZ_JAAGXA010000004.1"/>
</dbReference>
<keyword evidence="3" id="KW-0812">Transmembrane</keyword>
<dbReference type="Proteomes" id="UP000468687">
    <property type="component" value="Unassembled WGS sequence"/>
</dbReference>
<keyword evidence="3" id="KW-0472">Membrane</keyword>
<feature type="transmembrane region" description="Helical" evidence="3">
    <location>
        <begin position="486"/>
        <end position="507"/>
    </location>
</feature>
<feature type="region of interest" description="Disordered" evidence="2">
    <location>
        <begin position="515"/>
        <end position="575"/>
    </location>
</feature>
<evidence type="ECO:0000259" key="4">
    <source>
        <dbReference type="PROSITE" id="PS50011"/>
    </source>
</evidence>
<keyword evidence="1" id="KW-0675">Receptor</keyword>
<dbReference type="InterPro" id="IPR000719">
    <property type="entry name" value="Prot_kinase_dom"/>
</dbReference>
<dbReference type="CDD" id="cd13973">
    <property type="entry name" value="PK_MviN-like"/>
    <property type="match status" value="1"/>
</dbReference>
<evidence type="ECO:0000256" key="2">
    <source>
        <dbReference type="SAM" id="MobiDB-lite"/>
    </source>
</evidence>
<dbReference type="PROSITE" id="PS50011">
    <property type="entry name" value="PROTEIN_KINASE_DOM"/>
    <property type="match status" value="1"/>
</dbReference>
<evidence type="ECO:0000256" key="3">
    <source>
        <dbReference type="SAM" id="Phobius"/>
    </source>
</evidence>
<proteinExistence type="predicted"/>
<dbReference type="Gene3D" id="2.60.120.260">
    <property type="entry name" value="Galactose-binding domain-like"/>
    <property type="match status" value="1"/>
</dbReference>
<feature type="region of interest" description="Disordered" evidence="2">
    <location>
        <begin position="397"/>
        <end position="454"/>
    </location>
</feature>
<organism evidence="5 6">
    <name type="scientific">Nocardioides zeae</name>
    <dbReference type="NCBI Taxonomy" id="1457234"/>
    <lineage>
        <taxon>Bacteria</taxon>
        <taxon>Bacillati</taxon>
        <taxon>Actinomycetota</taxon>
        <taxon>Actinomycetes</taxon>
        <taxon>Propionibacteriales</taxon>
        <taxon>Nocardioidaceae</taxon>
        <taxon>Nocardioides</taxon>
    </lineage>
</organism>
<name>A0A6P0HHM4_9ACTN</name>
<keyword evidence="3" id="KW-1133">Transmembrane helix</keyword>
<sequence>MPTTIRPGDVLANRYLLIDLLSETGDGRFWRAHDRVLGRHVSVHVMPSGTPRAEVLLDAARGCARLTDRRFLRVLDAEVKNGVTYVVTEWGTGTSLQLMLQHAPLAPRRAAWLVGEVAGAMATAHAAGVCHGRLVPENIIVDLSGTVRIVGAQVDAALKGLPTADERGDVHELVSLLYAGLTGRWPGRSPSEMPAAPLENGSVLRPRQVRAGIPRVLDELCDDVLNADAPPRAPYDLTTARGIADYLREYVGDPASMAAAEAERGSTATSGLPTLPPELLDPLPPVLPHDARPAAAPAVAPVAAMAVEGATTTPPAEDPLDGGTAVRPVLPAQPAAAAPDATAGAPAPSAPSAPSGEDPDAAPAPARARAASTGDVPTQAGVPIFDEEADEVSWLAKRAEPPPPPPDFEPPPERPLFAPETPEEIEARRRRAATEAAATSPTASASAAGGDGEYWPWATGHTTGAVIPHPVREPGARRDEKPGRTWLQLAGFLGALVALLIVVALAYQILGSSDDDTGSGGAASSDSPSSPLPSSAPTPIEGVTATPFDPPPDGNGEENDDAVPNALDGDPSTSWTTLTYRQQLGPSGLKSGVGLQLDLGTAQNLRQVRLDLGGSPTSVEIFVTADPVASVADLQAAGSAEITGEEGTVDLAEGTTGQYVTVWLTSLPSVSGGFRGEIAEVQVLG</sequence>
<dbReference type="InterPro" id="IPR008979">
    <property type="entry name" value="Galactose-bd-like_sf"/>
</dbReference>
<dbReference type="SUPFAM" id="SSF56112">
    <property type="entry name" value="Protein kinase-like (PK-like)"/>
    <property type="match status" value="1"/>
</dbReference>